<sequence length="73" mass="8484">MSKTRRVSPVDKEHMMKEVDRNSQLSYGMRRLTASLTYYLLTHLNSTKAKLKPKPNQVHEIANAPFQYIVHSP</sequence>
<reference evidence="1 2" key="3">
    <citation type="journal article" date="2015" name="Genome Announc.">
        <title>Draft Genome Sequence of the Archiascomycetous Yeast Saitoella complicata.</title>
        <authorList>
            <person name="Yamauchi K."/>
            <person name="Kondo S."/>
            <person name="Hamamoto M."/>
            <person name="Takahashi Y."/>
            <person name="Ogura Y."/>
            <person name="Hayashi T."/>
            <person name="Nishida H."/>
        </authorList>
    </citation>
    <scope>NUCLEOTIDE SEQUENCE [LARGE SCALE GENOMIC DNA]</scope>
    <source>
        <strain evidence="1 2">NRRL Y-17804</strain>
    </source>
</reference>
<organism evidence="1 2">
    <name type="scientific">Saitoella complicata (strain BCRC 22490 / CBS 7301 / JCM 7358 / NBRC 10748 / NRRL Y-17804)</name>
    <dbReference type="NCBI Taxonomy" id="698492"/>
    <lineage>
        <taxon>Eukaryota</taxon>
        <taxon>Fungi</taxon>
        <taxon>Dikarya</taxon>
        <taxon>Ascomycota</taxon>
        <taxon>Taphrinomycotina</taxon>
        <taxon>Taphrinomycotina incertae sedis</taxon>
        <taxon>Saitoella</taxon>
    </lineage>
</organism>
<protein>
    <submittedName>
        <fullName evidence="1">Uncharacterized protein</fullName>
    </submittedName>
</protein>
<gene>
    <name evidence="1" type="ORF">G7K_6770-t1</name>
</gene>
<dbReference type="AlphaFoldDB" id="A0A0E9NS68"/>
<keyword evidence="2" id="KW-1185">Reference proteome</keyword>
<name>A0A0E9NS68_SAICN</name>
<comment type="caution">
    <text evidence="1">The sequence shown here is derived from an EMBL/GenBank/DDBJ whole genome shotgun (WGS) entry which is preliminary data.</text>
</comment>
<evidence type="ECO:0000313" key="2">
    <source>
        <dbReference type="Proteomes" id="UP000033140"/>
    </source>
</evidence>
<reference evidence="1 2" key="2">
    <citation type="journal article" date="2014" name="J. Gen. Appl. Microbiol.">
        <title>The early diverging ascomycetous budding yeast Saitoella complicata has three histone deacetylases belonging to the Clr6, Hos2, and Rpd3 lineages.</title>
        <authorList>
            <person name="Nishida H."/>
            <person name="Matsumoto T."/>
            <person name="Kondo S."/>
            <person name="Hamamoto M."/>
            <person name="Yoshikawa H."/>
        </authorList>
    </citation>
    <scope>NUCLEOTIDE SEQUENCE [LARGE SCALE GENOMIC DNA]</scope>
    <source>
        <strain evidence="1 2">NRRL Y-17804</strain>
    </source>
</reference>
<accession>A0A0E9NS68</accession>
<dbReference type="Proteomes" id="UP000033140">
    <property type="component" value="Unassembled WGS sequence"/>
</dbReference>
<evidence type="ECO:0000313" key="1">
    <source>
        <dbReference type="EMBL" id="GAO52699.1"/>
    </source>
</evidence>
<dbReference type="EMBL" id="BACD03000081">
    <property type="protein sequence ID" value="GAO52699.1"/>
    <property type="molecule type" value="Genomic_DNA"/>
</dbReference>
<reference evidence="1 2" key="1">
    <citation type="journal article" date="2011" name="J. Gen. Appl. Microbiol.">
        <title>Draft genome sequencing of the enigmatic yeast Saitoella complicata.</title>
        <authorList>
            <person name="Nishida H."/>
            <person name="Hamamoto M."/>
            <person name="Sugiyama J."/>
        </authorList>
    </citation>
    <scope>NUCLEOTIDE SEQUENCE [LARGE SCALE GENOMIC DNA]</scope>
    <source>
        <strain evidence="1 2">NRRL Y-17804</strain>
    </source>
</reference>
<proteinExistence type="predicted"/>